<dbReference type="VEuPathDB" id="FungiDB:A9K55_005416"/>
<dbReference type="CDD" id="cd04301">
    <property type="entry name" value="NAT_SF"/>
    <property type="match status" value="1"/>
</dbReference>
<dbReference type="PROSITE" id="PS51186">
    <property type="entry name" value="GNAT"/>
    <property type="match status" value="1"/>
</dbReference>
<evidence type="ECO:0000313" key="3">
    <source>
        <dbReference type="Proteomes" id="UP000323067"/>
    </source>
</evidence>
<sequence length="222" mass="24325">MGNPNFTIRPSREADMARCAEIMSASFASDPIGPLLFGAHAAPSFAKTAAVHWRAHTEHAAAFPSVPFAICCVHTDPATGTATTVATAEWAVYDRPRTPAEWRVDPYTNRLEYLPPGAGRDAAQAVLGPVVAARQDFVRGRPYGLLTFLAVDPAWRRQGAASACVRWGMQRCAELGVPAYLEATEDGMKTYKSMGWEEVDVGARIKYPAMMWWPPGVQRWTE</sequence>
<feature type="domain" description="N-acetyltransferase" evidence="1">
    <location>
        <begin position="73"/>
        <end position="214"/>
    </location>
</feature>
<dbReference type="PANTHER" id="PTHR42791">
    <property type="entry name" value="GNAT FAMILY ACETYLTRANSFERASE"/>
    <property type="match status" value="1"/>
</dbReference>
<evidence type="ECO:0000313" key="2">
    <source>
        <dbReference type="EMBL" id="ATY60432.1"/>
    </source>
</evidence>
<keyword evidence="2" id="KW-0808">Transferase</keyword>
<accession>A0A2H4SBE5</accession>
<gene>
    <name evidence="2" type="ORF">A9K55_005416</name>
</gene>
<organism evidence="2 3">
    <name type="scientific">Cordyceps militaris</name>
    <name type="common">Caterpillar fungus</name>
    <name type="synonym">Clavaria militaris</name>
    <dbReference type="NCBI Taxonomy" id="73501"/>
    <lineage>
        <taxon>Eukaryota</taxon>
        <taxon>Fungi</taxon>
        <taxon>Dikarya</taxon>
        <taxon>Ascomycota</taxon>
        <taxon>Pezizomycotina</taxon>
        <taxon>Sordariomycetes</taxon>
        <taxon>Hypocreomycetidae</taxon>
        <taxon>Hypocreales</taxon>
        <taxon>Cordycipitaceae</taxon>
        <taxon>Cordyceps</taxon>
    </lineage>
</organism>
<dbReference type="Gene3D" id="3.40.630.30">
    <property type="match status" value="1"/>
</dbReference>
<dbReference type="Proteomes" id="UP000323067">
    <property type="component" value="Chromosome vi"/>
</dbReference>
<evidence type="ECO:0000259" key="1">
    <source>
        <dbReference type="PROSITE" id="PS51186"/>
    </source>
</evidence>
<protein>
    <submittedName>
        <fullName evidence="2">Acyl-N-acyltransferase</fullName>
    </submittedName>
</protein>
<dbReference type="InterPro" id="IPR000182">
    <property type="entry name" value="GNAT_dom"/>
</dbReference>
<dbReference type="GO" id="GO:0016747">
    <property type="term" value="F:acyltransferase activity, transferring groups other than amino-acyl groups"/>
    <property type="evidence" value="ECO:0007669"/>
    <property type="project" value="InterPro"/>
</dbReference>
<dbReference type="AlphaFoldDB" id="A0A2H4SBE5"/>
<dbReference type="InterPro" id="IPR052523">
    <property type="entry name" value="Trichothecene_AcTrans"/>
</dbReference>
<reference evidence="2 3" key="1">
    <citation type="journal article" date="2017" name="BMC Genomics">
        <title>Chromosome level assembly and secondary metabolite potential of the parasitic fungus Cordyceps militaris.</title>
        <authorList>
            <person name="Kramer G.J."/>
            <person name="Nodwell J.R."/>
        </authorList>
    </citation>
    <scope>NUCLEOTIDE SEQUENCE [LARGE SCALE GENOMIC DNA]</scope>
    <source>
        <strain evidence="2 3">ATCC 34164</strain>
    </source>
</reference>
<dbReference type="EMBL" id="CP023323">
    <property type="protein sequence ID" value="ATY60432.1"/>
    <property type="molecule type" value="Genomic_DNA"/>
</dbReference>
<keyword evidence="2" id="KW-0012">Acyltransferase</keyword>
<dbReference type="InterPro" id="IPR016181">
    <property type="entry name" value="Acyl_CoA_acyltransferase"/>
</dbReference>
<dbReference type="PANTHER" id="PTHR42791:SF17">
    <property type="entry name" value="ACETYLTRANSFERASE, GNAT FAMILY FAMILY (AFU_ORTHOLOGUE AFUA_8G05690)"/>
    <property type="match status" value="1"/>
</dbReference>
<dbReference type="Pfam" id="PF00583">
    <property type="entry name" value="Acetyltransf_1"/>
    <property type="match status" value="1"/>
</dbReference>
<proteinExistence type="predicted"/>
<name>A0A2H4SBE5_CORMI</name>
<dbReference type="OrthoDB" id="410198at2759"/>
<dbReference type="SUPFAM" id="SSF55729">
    <property type="entry name" value="Acyl-CoA N-acyltransferases (Nat)"/>
    <property type="match status" value="1"/>
</dbReference>